<evidence type="ECO:0000313" key="2">
    <source>
        <dbReference type="Proteomes" id="UP000581206"/>
    </source>
</evidence>
<dbReference type="Proteomes" id="UP000581206">
    <property type="component" value="Unassembled WGS sequence"/>
</dbReference>
<evidence type="ECO:0000313" key="1">
    <source>
        <dbReference type="EMBL" id="NKY22229.1"/>
    </source>
</evidence>
<name>A0A7X6KTZ9_9CELL</name>
<keyword evidence="2" id="KW-1185">Reference proteome</keyword>
<comment type="caution">
    <text evidence="1">The sequence shown here is derived from an EMBL/GenBank/DDBJ whole genome shotgun (WGS) entry which is preliminary data.</text>
</comment>
<dbReference type="AlphaFoldDB" id="A0A7X6KTZ9"/>
<dbReference type="RefSeq" id="WP_168629331.1">
    <property type="nucleotide sequence ID" value="NZ_BONL01000033.1"/>
</dbReference>
<gene>
    <name evidence="1" type="ORF">HGA03_06060</name>
</gene>
<accession>A0A7X6KTZ9</accession>
<reference evidence="1 2" key="1">
    <citation type="submission" date="2020-04" db="EMBL/GenBank/DDBJ databases">
        <title>MicrobeNet Type strains.</title>
        <authorList>
            <person name="Nicholson A.C."/>
        </authorList>
    </citation>
    <scope>NUCLEOTIDE SEQUENCE [LARGE SCALE GENOMIC DNA]</scope>
    <source>
        <strain evidence="1 2">ATCC BAA-788</strain>
    </source>
</reference>
<protein>
    <submittedName>
        <fullName evidence="1">Uncharacterized protein</fullName>
    </submittedName>
</protein>
<dbReference type="EMBL" id="JAAXOX010000002">
    <property type="protein sequence ID" value="NKY22229.1"/>
    <property type="molecule type" value="Genomic_DNA"/>
</dbReference>
<proteinExistence type="predicted"/>
<organism evidence="1 2">
    <name type="scientific">Cellulomonas denverensis</name>
    <dbReference type="NCBI Taxonomy" id="264297"/>
    <lineage>
        <taxon>Bacteria</taxon>
        <taxon>Bacillati</taxon>
        <taxon>Actinomycetota</taxon>
        <taxon>Actinomycetes</taxon>
        <taxon>Micrococcales</taxon>
        <taxon>Cellulomonadaceae</taxon>
        <taxon>Cellulomonas</taxon>
    </lineage>
</organism>
<sequence>MRSILVGELRTGRRITQIPVSGASWSVQHRGTGEISVDIPIQAEDFRNLEREWFGGLYPGMPGLYPSDETFPEAATPVWRPGDGLRSEFLSAIEPARCFMAILEDDIVVEAGPIWAWDYTDSRGILKVKALGLRSLFNHRYVMGVLASGWASWSVTYSGLSLGTIAKRLVALAMSHSGGGLPIDLPDDETAADDADHTRTYRGHELATVLTRLDQLMDVQNGPDITFEPYLTTDRLGIRWRMRVGTEAQPMLYQAGDDWVWDASAAQGGVSGLSVSRDATALAQRSWVTGAGMDEALLMARREPTQIGEGDLRDVGFPLMEVSEARSSIEHQATADSWATGNLRAVLRPMQTWSCEVIARPTNTAGAPAGPQLGQYRPGDWAKVWVPATHPLLSLLLAVGDGAFYRTRILGFSGDLGEAVKLTLAPMMEAR</sequence>